<accession>A0AAX1N7D1</accession>
<dbReference type="InterPro" id="IPR058240">
    <property type="entry name" value="rSAM_sf"/>
</dbReference>
<keyword evidence="5" id="KW-0479">Metal-binding</keyword>
<dbReference type="KEGG" id="fya:KMW28_07500"/>
<dbReference type="RefSeq" id="WP_066208711.1">
    <property type="nucleotide sequence ID" value="NZ_CP076132.1"/>
</dbReference>
<reference evidence="15 16" key="1">
    <citation type="submission" date="2021-05" db="EMBL/GenBank/DDBJ databases">
        <title>Comparative genomic studies on the polysaccharide-degrading batcterial strains of the Flammeovirga genus.</title>
        <authorList>
            <person name="Zewei F."/>
            <person name="Zheng Z."/>
            <person name="Yu L."/>
            <person name="Ruyue G."/>
            <person name="Yanhong M."/>
            <person name="Yuanyuan C."/>
            <person name="Jingyan G."/>
            <person name="Wenjun H."/>
        </authorList>
    </citation>
    <scope>NUCLEOTIDE SEQUENCE [LARGE SCALE GENOMIC DNA]</scope>
    <source>
        <strain evidence="15 16">NBRC:100898</strain>
    </source>
</reference>
<keyword evidence="3" id="KW-0004">4Fe-4S</keyword>
<dbReference type="SFLD" id="SFLDG01383">
    <property type="entry name" value="cyclic_pyranopterin_phosphate"/>
    <property type="match status" value="1"/>
</dbReference>
<feature type="region of interest" description="Disordered" evidence="13">
    <location>
        <begin position="303"/>
        <end position="323"/>
    </location>
</feature>
<feature type="domain" description="Radical SAM core" evidence="14">
    <location>
        <begin position="5"/>
        <end position="231"/>
    </location>
</feature>
<comment type="cofactor">
    <cofactor evidence="1">
        <name>[4Fe-4S] cluster</name>
        <dbReference type="ChEBI" id="CHEBI:49883"/>
    </cofactor>
</comment>
<evidence type="ECO:0000259" key="14">
    <source>
        <dbReference type="PROSITE" id="PS51918"/>
    </source>
</evidence>
<dbReference type="SUPFAM" id="SSF102114">
    <property type="entry name" value="Radical SAM enzymes"/>
    <property type="match status" value="1"/>
</dbReference>
<keyword evidence="8" id="KW-0411">Iron-sulfur</keyword>
<sequence>MLTDKFNRQIKYVRLAVTDRCNLRCTYCMPEHMKFVQKDKLLTFEEMIKLMEILAQNGVEKVRITGGEPFVRSGLIHFLEQLVKIEGIKKVGITSNGVLLEEHLEVLNDLGIKDINLSLDAVSRSKFQEITRRDDFDKVMSSLKKMIKMDFNVKVNMVVMDSKNTDQIIPLALLAKNAPIEIRYIEEMPFNGTGREVSTTWNYKDIEEVLFNEFSDFEKIKTNQPSTAQIYQTKFLKGKIGIIPAFSRTFCGTCDRLRITSLGQIRNCLYSKDGLDLRALVRSDMSNQEIVDEIQNHLYKKKKSGWEEEEDNNQLDSMSMIGG</sequence>
<keyword evidence="7" id="KW-0408">Iron</keyword>
<dbReference type="Pfam" id="PF04055">
    <property type="entry name" value="Radical_SAM"/>
    <property type="match status" value="1"/>
</dbReference>
<evidence type="ECO:0000256" key="6">
    <source>
        <dbReference type="ARBA" id="ARBA00022741"/>
    </source>
</evidence>
<evidence type="ECO:0000256" key="2">
    <source>
        <dbReference type="ARBA" id="ARBA00012167"/>
    </source>
</evidence>
<keyword evidence="9" id="KW-0342">GTP-binding</keyword>
<dbReference type="PROSITE" id="PS01305">
    <property type="entry name" value="MOAA_NIFB_PQQE"/>
    <property type="match status" value="1"/>
</dbReference>
<evidence type="ECO:0000256" key="12">
    <source>
        <dbReference type="ARBA" id="ARBA00048697"/>
    </source>
</evidence>
<evidence type="ECO:0000256" key="4">
    <source>
        <dbReference type="ARBA" id="ARBA00022691"/>
    </source>
</evidence>
<dbReference type="InterPro" id="IPR050105">
    <property type="entry name" value="MoCo_biosynth_MoaA/MoaC"/>
</dbReference>
<dbReference type="InterPro" id="IPR013785">
    <property type="entry name" value="Aldolase_TIM"/>
</dbReference>
<dbReference type="InterPro" id="IPR013483">
    <property type="entry name" value="MoaA"/>
</dbReference>
<evidence type="ECO:0000256" key="5">
    <source>
        <dbReference type="ARBA" id="ARBA00022723"/>
    </source>
</evidence>
<dbReference type="GO" id="GO:0061799">
    <property type="term" value="F:cyclic pyranopterin monophosphate synthase activity"/>
    <property type="evidence" value="ECO:0007669"/>
    <property type="project" value="TreeGrafter"/>
</dbReference>
<dbReference type="InterPro" id="IPR010505">
    <property type="entry name" value="MoaA_twitch"/>
</dbReference>
<evidence type="ECO:0000256" key="1">
    <source>
        <dbReference type="ARBA" id="ARBA00001966"/>
    </source>
</evidence>
<keyword evidence="4" id="KW-0949">S-adenosyl-L-methionine</keyword>
<dbReference type="InterPro" id="IPR040064">
    <property type="entry name" value="MoaA-like"/>
</dbReference>
<keyword evidence="11 15" id="KW-0456">Lyase</keyword>
<name>A0AAX1N7D1_9BACT</name>
<proteinExistence type="predicted"/>
<keyword evidence="6" id="KW-0547">Nucleotide-binding</keyword>
<dbReference type="EC" id="4.1.99.22" evidence="2"/>
<dbReference type="CDD" id="cd21117">
    <property type="entry name" value="Twitch_MoaA"/>
    <property type="match status" value="1"/>
</dbReference>
<dbReference type="InterPro" id="IPR007197">
    <property type="entry name" value="rSAM"/>
</dbReference>
<dbReference type="AlphaFoldDB" id="A0AAX1N7D1"/>
<evidence type="ECO:0000256" key="9">
    <source>
        <dbReference type="ARBA" id="ARBA00023134"/>
    </source>
</evidence>
<keyword evidence="16" id="KW-1185">Reference proteome</keyword>
<dbReference type="GO" id="GO:0006777">
    <property type="term" value="P:Mo-molybdopterin cofactor biosynthetic process"/>
    <property type="evidence" value="ECO:0007669"/>
    <property type="project" value="UniProtKB-KW"/>
</dbReference>
<evidence type="ECO:0000256" key="11">
    <source>
        <dbReference type="ARBA" id="ARBA00023239"/>
    </source>
</evidence>
<dbReference type="GO" id="GO:0051539">
    <property type="term" value="F:4 iron, 4 sulfur cluster binding"/>
    <property type="evidence" value="ECO:0007669"/>
    <property type="project" value="UniProtKB-KW"/>
</dbReference>
<dbReference type="CDD" id="cd01335">
    <property type="entry name" value="Radical_SAM"/>
    <property type="match status" value="1"/>
</dbReference>
<dbReference type="Proteomes" id="UP000678679">
    <property type="component" value="Chromosome 1"/>
</dbReference>
<dbReference type="SFLD" id="SFLDG01386">
    <property type="entry name" value="main_SPASM_domain-containing"/>
    <property type="match status" value="1"/>
</dbReference>
<protein>
    <recommendedName>
        <fullName evidence="2">GTP 3',8-cyclase</fullName>
        <ecNumber evidence="2">4.1.99.22</ecNumber>
    </recommendedName>
</protein>
<dbReference type="PANTHER" id="PTHR22960">
    <property type="entry name" value="MOLYBDOPTERIN COFACTOR SYNTHESIS PROTEIN A"/>
    <property type="match status" value="1"/>
</dbReference>
<dbReference type="EMBL" id="CP076132">
    <property type="protein sequence ID" value="QWG03421.1"/>
    <property type="molecule type" value="Genomic_DNA"/>
</dbReference>
<evidence type="ECO:0000313" key="16">
    <source>
        <dbReference type="Proteomes" id="UP000678679"/>
    </source>
</evidence>
<dbReference type="SFLD" id="SFLDS00029">
    <property type="entry name" value="Radical_SAM"/>
    <property type="match status" value="1"/>
</dbReference>
<dbReference type="GO" id="GO:0061798">
    <property type="term" value="F:GTP 3',8'-cyclase activity"/>
    <property type="evidence" value="ECO:0007669"/>
    <property type="project" value="UniProtKB-EC"/>
</dbReference>
<dbReference type="PROSITE" id="PS51918">
    <property type="entry name" value="RADICAL_SAM"/>
    <property type="match status" value="1"/>
</dbReference>
<evidence type="ECO:0000313" key="15">
    <source>
        <dbReference type="EMBL" id="QWG03421.1"/>
    </source>
</evidence>
<dbReference type="NCBIfam" id="TIGR02666">
    <property type="entry name" value="moaA"/>
    <property type="match status" value="1"/>
</dbReference>
<keyword evidence="10" id="KW-0501">Molybdenum cofactor biosynthesis</keyword>
<dbReference type="GO" id="GO:0005525">
    <property type="term" value="F:GTP binding"/>
    <property type="evidence" value="ECO:0007669"/>
    <property type="project" value="UniProtKB-KW"/>
</dbReference>
<gene>
    <name evidence="15" type="primary">moaA</name>
    <name evidence="15" type="ORF">KMW28_07500</name>
</gene>
<dbReference type="Pfam" id="PF06463">
    <property type="entry name" value="Mob_synth_C"/>
    <property type="match status" value="1"/>
</dbReference>
<dbReference type="InterPro" id="IPR000385">
    <property type="entry name" value="MoaA_NifB_PqqE_Fe-S-bd_CS"/>
</dbReference>
<evidence type="ECO:0000256" key="10">
    <source>
        <dbReference type="ARBA" id="ARBA00023150"/>
    </source>
</evidence>
<dbReference type="GO" id="GO:0046872">
    <property type="term" value="F:metal ion binding"/>
    <property type="evidence" value="ECO:0007669"/>
    <property type="project" value="UniProtKB-KW"/>
</dbReference>
<organism evidence="15 16">
    <name type="scientific">Flammeovirga yaeyamensis</name>
    <dbReference type="NCBI Taxonomy" id="367791"/>
    <lineage>
        <taxon>Bacteria</taxon>
        <taxon>Pseudomonadati</taxon>
        <taxon>Bacteroidota</taxon>
        <taxon>Cytophagia</taxon>
        <taxon>Cytophagales</taxon>
        <taxon>Flammeovirgaceae</taxon>
        <taxon>Flammeovirga</taxon>
    </lineage>
</organism>
<comment type="catalytic activity">
    <reaction evidence="12">
        <text>GTP + AH2 + S-adenosyl-L-methionine = (8S)-3',8-cyclo-7,8-dihydroguanosine 5'-triphosphate + 5'-deoxyadenosine + L-methionine + A + H(+)</text>
        <dbReference type="Rhea" id="RHEA:49576"/>
        <dbReference type="ChEBI" id="CHEBI:13193"/>
        <dbReference type="ChEBI" id="CHEBI:15378"/>
        <dbReference type="ChEBI" id="CHEBI:17319"/>
        <dbReference type="ChEBI" id="CHEBI:17499"/>
        <dbReference type="ChEBI" id="CHEBI:37565"/>
        <dbReference type="ChEBI" id="CHEBI:57844"/>
        <dbReference type="ChEBI" id="CHEBI:59789"/>
        <dbReference type="ChEBI" id="CHEBI:131766"/>
        <dbReference type="EC" id="4.1.99.22"/>
    </reaction>
</comment>
<evidence type="ECO:0000256" key="7">
    <source>
        <dbReference type="ARBA" id="ARBA00023004"/>
    </source>
</evidence>
<dbReference type="Gene3D" id="3.20.20.70">
    <property type="entry name" value="Aldolase class I"/>
    <property type="match status" value="1"/>
</dbReference>
<dbReference type="PANTHER" id="PTHR22960:SF0">
    <property type="entry name" value="MOLYBDENUM COFACTOR BIOSYNTHESIS PROTEIN 1"/>
    <property type="match status" value="1"/>
</dbReference>
<dbReference type="SMART" id="SM00729">
    <property type="entry name" value="Elp3"/>
    <property type="match status" value="1"/>
</dbReference>
<evidence type="ECO:0000256" key="13">
    <source>
        <dbReference type="SAM" id="MobiDB-lite"/>
    </source>
</evidence>
<dbReference type="InterPro" id="IPR006638">
    <property type="entry name" value="Elp3/MiaA/NifB-like_rSAM"/>
</dbReference>
<dbReference type="SFLD" id="SFLDG01067">
    <property type="entry name" value="SPASM/twitch_domain_containing"/>
    <property type="match status" value="1"/>
</dbReference>
<evidence type="ECO:0000256" key="8">
    <source>
        <dbReference type="ARBA" id="ARBA00023014"/>
    </source>
</evidence>
<evidence type="ECO:0000256" key="3">
    <source>
        <dbReference type="ARBA" id="ARBA00022485"/>
    </source>
</evidence>